<dbReference type="InterPro" id="IPR011598">
    <property type="entry name" value="bHLH_dom"/>
</dbReference>
<dbReference type="PANTHER" id="PTHR12565:SF444">
    <property type="entry name" value="TRANSCRIPTION FACTOR BHLH62-RELATED"/>
    <property type="match status" value="1"/>
</dbReference>
<proteinExistence type="predicted"/>
<keyword evidence="7" id="KW-1185">Reference proteome</keyword>
<sequence length="276" mass="30368">MNSNACGWELLEETAPNLQTPHNYDHHLLPPQIQSAPASSSNYQTPQHHHPLGPDHHIYMPSSHSHPPSAEEEDQNGSKGGECKRRRCYNRAKAGERSGCKKKMTIKTQHDPADHVRARRGQATDSHSLAERVRRQKISQRMKVLQTLVPGCHKVTGKASMLDEIINYVQSLQNQVEFLSMKLASLHPVLYDFGMDFPEVLIVGTPASEILNGNGMVSHSEQAELAYNNMAPIYNTFQATGSGGGGSPILTPGNSSFINPSPLFIDHGNTSLLHLS</sequence>
<name>A0A1S3CMW1_CUCME</name>
<evidence type="ECO:0000259" key="6">
    <source>
        <dbReference type="PROSITE" id="PS50888"/>
    </source>
</evidence>
<dbReference type="Proteomes" id="UP001652600">
    <property type="component" value="Chromosome 2"/>
</dbReference>
<feature type="domain" description="BHLH" evidence="6">
    <location>
        <begin position="122"/>
        <end position="172"/>
    </location>
</feature>
<evidence type="ECO:0000256" key="1">
    <source>
        <dbReference type="ARBA" id="ARBA00004123"/>
    </source>
</evidence>
<dbReference type="eggNOG" id="ENOG502R2X6">
    <property type="taxonomic scope" value="Eukaryota"/>
</dbReference>
<dbReference type="KEGG" id="cmo:103502285"/>
<dbReference type="SUPFAM" id="SSF47459">
    <property type="entry name" value="HLH, helix-loop-helix DNA-binding domain"/>
    <property type="match status" value="1"/>
</dbReference>
<accession>A0A1S3CMW1</accession>
<keyword evidence="4" id="KW-0539">Nucleus</keyword>
<dbReference type="Gene3D" id="4.10.280.10">
    <property type="entry name" value="Helix-loop-helix DNA-binding domain"/>
    <property type="match status" value="1"/>
</dbReference>
<evidence type="ECO:0000256" key="3">
    <source>
        <dbReference type="ARBA" id="ARBA00023163"/>
    </source>
</evidence>
<dbReference type="GO" id="GO:0003700">
    <property type="term" value="F:DNA-binding transcription factor activity"/>
    <property type="evidence" value="ECO:0007669"/>
    <property type="project" value="TreeGrafter"/>
</dbReference>
<organism evidence="7 8">
    <name type="scientific">Cucumis melo</name>
    <name type="common">Muskmelon</name>
    <dbReference type="NCBI Taxonomy" id="3656"/>
    <lineage>
        <taxon>Eukaryota</taxon>
        <taxon>Viridiplantae</taxon>
        <taxon>Streptophyta</taxon>
        <taxon>Embryophyta</taxon>
        <taxon>Tracheophyta</taxon>
        <taxon>Spermatophyta</taxon>
        <taxon>Magnoliopsida</taxon>
        <taxon>eudicotyledons</taxon>
        <taxon>Gunneridae</taxon>
        <taxon>Pentapetalae</taxon>
        <taxon>rosids</taxon>
        <taxon>fabids</taxon>
        <taxon>Cucurbitales</taxon>
        <taxon>Cucurbitaceae</taxon>
        <taxon>Benincaseae</taxon>
        <taxon>Cucumis</taxon>
    </lineage>
</organism>
<dbReference type="SMART" id="SM00353">
    <property type="entry name" value="HLH"/>
    <property type="match status" value="1"/>
</dbReference>
<gene>
    <name evidence="8" type="primary">LOC103502285</name>
</gene>
<evidence type="ECO:0000313" key="7">
    <source>
        <dbReference type="Proteomes" id="UP001652600"/>
    </source>
</evidence>
<dbReference type="RefSeq" id="XP_008464382.2">
    <property type="nucleotide sequence ID" value="XM_008466160.3"/>
</dbReference>
<dbReference type="PANTHER" id="PTHR12565">
    <property type="entry name" value="STEROL REGULATORY ELEMENT-BINDING PROTEIN"/>
    <property type="match status" value="1"/>
</dbReference>
<dbReference type="Pfam" id="PF00010">
    <property type="entry name" value="HLH"/>
    <property type="match status" value="1"/>
</dbReference>
<reference evidence="7" key="1">
    <citation type="submission" date="2025-05" db="UniProtKB">
        <authorList>
            <consortium name="RefSeq"/>
        </authorList>
    </citation>
    <scope>NUCLEOTIDE SEQUENCE [LARGE SCALE GENOMIC DNA]</scope>
</reference>
<dbReference type="InterPro" id="IPR036638">
    <property type="entry name" value="HLH_DNA-bd_sf"/>
</dbReference>
<comment type="subcellular location">
    <subcellularLocation>
        <location evidence="1">Nucleus</location>
    </subcellularLocation>
</comment>
<dbReference type="InParanoid" id="A0A1S3CMW1"/>
<dbReference type="PROSITE" id="PS50888">
    <property type="entry name" value="BHLH"/>
    <property type="match status" value="1"/>
</dbReference>
<dbReference type="CDD" id="cd18919">
    <property type="entry name" value="bHLH_AtBPE_like"/>
    <property type="match status" value="1"/>
</dbReference>
<protein>
    <submittedName>
        <fullName evidence="8">Transcription factor bHLH137-like</fullName>
    </submittedName>
</protein>
<evidence type="ECO:0000256" key="5">
    <source>
        <dbReference type="SAM" id="MobiDB-lite"/>
    </source>
</evidence>
<evidence type="ECO:0000313" key="8">
    <source>
        <dbReference type="RefSeq" id="XP_008464382.2"/>
    </source>
</evidence>
<evidence type="ECO:0000256" key="4">
    <source>
        <dbReference type="ARBA" id="ARBA00023242"/>
    </source>
</evidence>
<dbReference type="GO" id="GO:0046983">
    <property type="term" value="F:protein dimerization activity"/>
    <property type="evidence" value="ECO:0007669"/>
    <property type="project" value="InterPro"/>
</dbReference>
<dbReference type="GO" id="GO:0005634">
    <property type="term" value="C:nucleus"/>
    <property type="evidence" value="ECO:0007669"/>
    <property type="project" value="UniProtKB-SubCell"/>
</dbReference>
<feature type="region of interest" description="Disordered" evidence="5">
    <location>
        <begin position="18"/>
        <end position="83"/>
    </location>
</feature>
<reference evidence="8" key="2">
    <citation type="submission" date="2025-08" db="UniProtKB">
        <authorList>
            <consortium name="RefSeq"/>
        </authorList>
    </citation>
    <scope>IDENTIFICATION</scope>
    <source>
        <tissue evidence="8">Stem</tissue>
    </source>
</reference>
<keyword evidence="3" id="KW-0804">Transcription</keyword>
<dbReference type="AlphaFoldDB" id="A0A1S3CMW1"/>
<keyword evidence="2" id="KW-0805">Transcription regulation</keyword>
<dbReference type="InterPro" id="IPR024097">
    <property type="entry name" value="bHLH_ZIP_TF"/>
</dbReference>
<feature type="compositionally biased region" description="Low complexity" evidence="5">
    <location>
        <begin position="30"/>
        <end position="41"/>
    </location>
</feature>
<feature type="region of interest" description="Disordered" evidence="5">
    <location>
        <begin position="105"/>
        <end position="130"/>
    </location>
</feature>
<dbReference type="GeneID" id="103502285"/>
<evidence type="ECO:0000256" key="2">
    <source>
        <dbReference type="ARBA" id="ARBA00023015"/>
    </source>
</evidence>